<evidence type="ECO:0000313" key="3">
    <source>
        <dbReference type="Proteomes" id="UP001578633"/>
    </source>
</evidence>
<feature type="region of interest" description="Disordered" evidence="1">
    <location>
        <begin position="1"/>
        <end position="93"/>
    </location>
</feature>
<evidence type="ECO:0000313" key="2">
    <source>
        <dbReference type="EMBL" id="KAL1800246.1"/>
    </source>
</evidence>
<dbReference type="Proteomes" id="UP001578633">
    <property type="component" value="Chromosome 1"/>
</dbReference>
<comment type="caution">
    <text evidence="2">The sequence shown here is derived from an EMBL/GenBank/DDBJ whole genome shotgun (WGS) entry which is preliminary data.</text>
</comment>
<reference evidence="2 3" key="1">
    <citation type="submission" date="2024-09" db="EMBL/GenBank/DDBJ databases">
        <title>T2T genomes of carrot and Alternaria dauci and their utility for understanding host-pathogen interaction during carrot leaf blight disease.</title>
        <authorList>
            <person name="Liu W."/>
            <person name="Xu S."/>
            <person name="Ou C."/>
            <person name="Liu X."/>
            <person name="Zhuang F."/>
            <person name="Deng X.W."/>
        </authorList>
    </citation>
    <scope>NUCLEOTIDE SEQUENCE [LARGE SCALE GENOMIC DNA]</scope>
    <source>
        <strain evidence="2 3">A2016</strain>
    </source>
</reference>
<keyword evidence="3" id="KW-1185">Reference proteome</keyword>
<sequence>MSSSHEQDAVKTGSKSTPICTVNNSEAAKGADPTHHQDSSLATDVADDSADEYQPDDHEVEDDQEDASMMDTPKITHTGASHTMNNMDKEAKQRHSDEQVGFIIMTRDNNQPDAYGATSETHGPLSWPTVAKAYNEKYKLSVGPAAMEKRARQHRSAWMEKHPTYPTSIVYTKKSKPSQGRHSAILVVKPHNHRVQGGTGDEEIRSTGDVGADELQTAADPFEDYIPDHRIGGWMPPDDIRNETADLDTYLDQLRSTQTEEIVIKVVDAQDVSLGTVTANREDLGSSAVLQRLMNGNASIQVQLDCCDIRVVQWYVRCVSSKGLAELPADLPHDNGSLIHLYCFAAQLEDDWVRELILAHWRRFAESNAKVSLDVEDLNLFFKCTCSEDPARRFWATTVRTAGLAAQFVQMDECSVDLIAEIQDMVARAPV</sequence>
<gene>
    <name evidence="2" type="ORF">ACET3X_000588</name>
</gene>
<accession>A0ABR3UUU6</accession>
<dbReference type="EMBL" id="JBHGVX010000001">
    <property type="protein sequence ID" value="KAL1800246.1"/>
    <property type="molecule type" value="Genomic_DNA"/>
</dbReference>
<feature type="compositionally biased region" description="Polar residues" evidence="1">
    <location>
        <begin position="13"/>
        <end position="26"/>
    </location>
</feature>
<feature type="compositionally biased region" description="Acidic residues" evidence="1">
    <location>
        <begin position="45"/>
        <end position="68"/>
    </location>
</feature>
<dbReference type="GeneID" id="96080910"/>
<organism evidence="2 3">
    <name type="scientific">Alternaria dauci</name>
    <dbReference type="NCBI Taxonomy" id="48095"/>
    <lineage>
        <taxon>Eukaryota</taxon>
        <taxon>Fungi</taxon>
        <taxon>Dikarya</taxon>
        <taxon>Ascomycota</taxon>
        <taxon>Pezizomycotina</taxon>
        <taxon>Dothideomycetes</taxon>
        <taxon>Pleosporomycetidae</taxon>
        <taxon>Pleosporales</taxon>
        <taxon>Pleosporineae</taxon>
        <taxon>Pleosporaceae</taxon>
        <taxon>Alternaria</taxon>
        <taxon>Alternaria sect. Porri</taxon>
    </lineage>
</organism>
<proteinExistence type="predicted"/>
<evidence type="ECO:0000256" key="1">
    <source>
        <dbReference type="SAM" id="MobiDB-lite"/>
    </source>
</evidence>
<name>A0ABR3UUU6_9PLEO</name>
<protein>
    <submittedName>
        <fullName evidence="2">Uncharacterized protein</fullName>
    </submittedName>
</protein>
<dbReference type="RefSeq" id="XP_069310830.1">
    <property type="nucleotide sequence ID" value="XM_069447900.1"/>
</dbReference>